<evidence type="ECO:0000313" key="4">
    <source>
        <dbReference type="EMBL" id="CAB4909441.1"/>
    </source>
</evidence>
<dbReference type="PANTHER" id="PTHR43591">
    <property type="entry name" value="METHYLTRANSFERASE"/>
    <property type="match status" value="1"/>
</dbReference>
<gene>
    <name evidence="4" type="ORF">UFOPK3516_01398</name>
</gene>
<protein>
    <submittedName>
        <fullName evidence="4">Unannotated protein</fullName>
    </submittedName>
</protein>
<dbReference type="SUPFAM" id="SSF53335">
    <property type="entry name" value="S-adenosyl-L-methionine-dependent methyltransferases"/>
    <property type="match status" value="1"/>
</dbReference>
<dbReference type="PROSITE" id="PS51608">
    <property type="entry name" value="SAM_MT_UBIE"/>
    <property type="match status" value="1"/>
</dbReference>
<evidence type="ECO:0000256" key="3">
    <source>
        <dbReference type="ARBA" id="ARBA00022691"/>
    </source>
</evidence>
<dbReference type="PANTHER" id="PTHR43591:SF24">
    <property type="entry name" value="2-METHOXY-6-POLYPRENYL-1,4-BENZOQUINOL METHYLASE, MITOCHONDRIAL"/>
    <property type="match status" value="1"/>
</dbReference>
<dbReference type="EMBL" id="CAFBMB010000148">
    <property type="protein sequence ID" value="CAB4909441.1"/>
    <property type="molecule type" value="Genomic_DNA"/>
</dbReference>
<dbReference type="PROSITE" id="PS01184">
    <property type="entry name" value="UBIE_2"/>
    <property type="match status" value="1"/>
</dbReference>
<keyword evidence="1" id="KW-0489">Methyltransferase</keyword>
<dbReference type="GO" id="GO:0032259">
    <property type="term" value="P:methylation"/>
    <property type="evidence" value="ECO:0007669"/>
    <property type="project" value="UniProtKB-KW"/>
</dbReference>
<proteinExistence type="inferred from homology"/>
<evidence type="ECO:0000256" key="1">
    <source>
        <dbReference type="ARBA" id="ARBA00022603"/>
    </source>
</evidence>
<dbReference type="InterPro" id="IPR023576">
    <property type="entry name" value="UbiE/COQ5_MeTrFase_CS"/>
</dbReference>
<dbReference type="GO" id="GO:0042181">
    <property type="term" value="P:ketone biosynthetic process"/>
    <property type="evidence" value="ECO:0007669"/>
    <property type="project" value="UniProtKB-ARBA"/>
</dbReference>
<keyword evidence="2" id="KW-0808">Transferase</keyword>
<name>A0A6J7GMA9_9ZZZZ</name>
<dbReference type="InterPro" id="IPR029063">
    <property type="entry name" value="SAM-dependent_MTases_sf"/>
</dbReference>
<dbReference type="AlphaFoldDB" id="A0A6J7GMA9"/>
<dbReference type="InterPro" id="IPR004033">
    <property type="entry name" value="UbiE/COQ5_MeTrFase"/>
</dbReference>
<dbReference type="Gene3D" id="3.40.50.150">
    <property type="entry name" value="Vaccinia Virus protein VP39"/>
    <property type="match status" value="1"/>
</dbReference>
<organism evidence="4">
    <name type="scientific">freshwater metagenome</name>
    <dbReference type="NCBI Taxonomy" id="449393"/>
    <lineage>
        <taxon>unclassified sequences</taxon>
        <taxon>metagenomes</taxon>
        <taxon>ecological metagenomes</taxon>
    </lineage>
</organism>
<dbReference type="GO" id="GO:0008168">
    <property type="term" value="F:methyltransferase activity"/>
    <property type="evidence" value="ECO:0007669"/>
    <property type="project" value="UniProtKB-KW"/>
</dbReference>
<dbReference type="HAMAP" id="MF_01813">
    <property type="entry name" value="MenG_UbiE_methyltr"/>
    <property type="match status" value="1"/>
</dbReference>
<evidence type="ECO:0000256" key="2">
    <source>
        <dbReference type="ARBA" id="ARBA00022679"/>
    </source>
</evidence>
<accession>A0A6J7GMA9</accession>
<dbReference type="CDD" id="cd02440">
    <property type="entry name" value="AdoMet_MTases"/>
    <property type="match status" value="1"/>
</dbReference>
<sequence length="227" mass="24423">MFDDVAEGYDRTNAFLSGGNSALWRIVTVRAIAPSPGMKILDLAAGTGTSSVPLARAGALVVAADFSPGMLAVGRRKHADLENLTFEEADATALPFAKETFDVVTISFGLRNVVKPEKALAEMFRVTKPGGRIVIAEFSTPTTNLMKTVYNAYLTRVMPVLSLFTSTNSDAYTYLADSIGDWPNQRELAKLIHRAGYRRVAYRNLTGGIVALHRGVKPGAQGSVSPE</sequence>
<dbReference type="NCBIfam" id="TIGR01934">
    <property type="entry name" value="MenG_MenH_UbiE"/>
    <property type="match status" value="1"/>
</dbReference>
<keyword evidence="3" id="KW-0949">S-adenosyl-L-methionine</keyword>
<dbReference type="Pfam" id="PF01209">
    <property type="entry name" value="Ubie_methyltran"/>
    <property type="match status" value="1"/>
</dbReference>
<reference evidence="4" key="1">
    <citation type="submission" date="2020-05" db="EMBL/GenBank/DDBJ databases">
        <authorList>
            <person name="Chiriac C."/>
            <person name="Salcher M."/>
            <person name="Ghai R."/>
            <person name="Kavagutti S V."/>
        </authorList>
    </citation>
    <scope>NUCLEOTIDE SEQUENCE</scope>
</reference>